<organism evidence="8 9">
    <name type="scientific">Parageobacillus genomosp. 1</name>
    <dbReference type="NCBI Taxonomy" id="1295642"/>
    <lineage>
        <taxon>Bacteria</taxon>
        <taxon>Bacillati</taxon>
        <taxon>Bacillota</taxon>
        <taxon>Bacilli</taxon>
        <taxon>Bacillales</taxon>
        <taxon>Anoxybacillaceae</taxon>
        <taxon>Parageobacillus</taxon>
    </lineage>
</organism>
<dbReference type="SUPFAM" id="SSF161098">
    <property type="entry name" value="MetI-like"/>
    <property type="match status" value="1"/>
</dbReference>
<dbReference type="Pfam" id="PF00528">
    <property type="entry name" value="BPD_transp_1"/>
    <property type="match status" value="1"/>
</dbReference>
<dbReference type="InterPro" id="IPR035906">
    <property type="entry name" value="MetI-like_sf"/>
</dbReference>
<evidence type="ECO:0000313" key="8">
    <source>
        <dbReference type="EMBL" id="EZP78857.1"/>
    </source>
</evidence>
<proteinExistence type="inferred from homology"/>
<evidence type="ECO:0000256" key="6">
    <source>
        <dbReference type="RuleBase" id="RU363032"/>
    </source>
</evidence>
<keyword evidence="3 6" id="KW-0812">Transmembrane</keyword>
<feature type="transmembrane region" description="Helical" evidence="6">
    <location>
        <begin position="83"/>
        <end position="111"/>
    </location>
</feature>
<evidence type="ECO:0000256" key="2">
    <source>
        <dbReference type="ARBA" id="ARBA00022448"/>
    </source>
</evidence>
<dbReference type="RefSeq" id="WP_052351413.1">
    <property type="nucleotide sequence ID" value="NZ_CM002692.1"/>
</dbReference>
<evidence type="ECO:0000256" key="1">
    <source>
        <dbReference type="ARBA" id="ARBA00004141"/>
    </source>
</evidence>
<dbReference type="PANTHER" id="PTHR43839">
    <property type="entry name" value="OPPC IN A BINDING PROTEIN-DEPENDENT TRANSPORT SYSTEM"/>
    <property type="match status" value="1"/>
</dbReference>
<dbReference type="PROSITE" id="PS50928">
    <property type="entry name" value="ABC_TM1"/>
    <property type="match status" value="1"/>
</dbReference>
<evidence type="ECO:0000256" key="4">
    <source>
        <dbReference type="ARBA" id="ARBA00022989"/>
    </source>
</evidence>
<evidence type="ECO:0000313" key="9">
    <source>
        <dbReference type="Proteomes" id="UP000023566"/>
    </source>
</evidence>
<feature type="transmembrane region" description="Helical" evidence="6">
    <location>
        <begin position="12"/>
        <end position="29"/>
    </location>
</feature>
<comment type="caution">
    <text evidence="8">The sequence shown here is derived from an EMBL/GenBank/DDBJ whole genome shotgun (WGS) entry which is preliminary data.</text>
</comment>
<feature type="transmembrane region" description="Helical" evidence="6">
    <location>
        <begin position="154"/>
        <end position="173"/>
    </location>
</feature>
<feature type="transmembrane region" description="Helical" evidence="6">
    <location>
        <begin position="211"/>
        <end position="237"/>
    </location>
</feature>
<dbReference type="GO" id="GO:0005886">
    <property type="term" value="C:plasma membrane"/>
    <property type="evidence" value="ECO:0007669"/>
    <property type="project" value="UniProtKB-SubCell"/>
</dbReference>
<comment type="similarity">
    <text evidence="6">Belongs to the binding-protein-dependent transport system permease family.</text>
</comment>
<name>A0ABC9VJ68_9BACL</name>
<dbReference type="PANTHER" id="PTHR43839:SF3">
    <property type="entry name" value="OLIGOPEPTIDE ABC TRANSPORTER, PERMEASE PROTEIN"/>
    <property type="match status" value="1"/>
</dbReference>
<gene>
    <name evidence="8" type="ORF">H839_03276</name>
</gene>
<keyword evidence="9" id="KW-1185">Reference proteome</keyword>
<comment type="subcellular location">
    <subcellularLocation>
        <location evidence="6">Cell membrane</location>
        <topology evidence="6">Multi-pass membrane protein</topology>
    </subcellularLocation>
    <subcellularLocation>
        <location evidence="1">Membrane</location>
        <topology evidence="1">Multi-pass membrane protein</topology>
    </subcellularLocation>
</comment>
<dbReference type="AlphaFoldDB" id="A0ABC9VJ68"/>
<evidence type="ECO:0000256" key="5">
    <source>
        <dbReference type="ARBA" id="ARBA00023136"/>
    </source>
</evidence>
<protein>
    <submittedName>
        <fullName evidence="8">Oligopeptide transport system, permease</fullName>
    </submittedName>
</protein>
<keyword evidence="5 6" id="KW-0472">Membrane</keyword>
<evidence type="ECO:0000256" key="3">
    <source>
        <dbReference type="ARBA" id="ARBA00022692"/>
    </source>
</evidence>
<keyword evidence="4 6" id="KW-1133">Transmembrane helix</keyword>
<dbReference type="EMBL" id="AOTZ01000002">
    <property type="protein sequence ID" value="EZP78857.1"/>
    <property type="molecule type" value="Genomic_DNA"/>
</dbReference>
<dbReference type="Gene3D" id="1.10.3720.10">
    <property type="entry name" value="MetI-like"/>
    <property type="match status" value="1"/>
</dbReference>
<accession>A0ABC9VJ68</accession>
<dbReference type="InterPro" id="IPR000515">
    <property type="entry name" value="MetI-like"/>
</dbReference>
<dbReference type="Proteomes" id="UP000023566">
    <property type="component" value="Chromosome"/>
</dbReference>
<feature type="transmembrane region" description="Helical" evidence="6">
    <location>
        <begin position="276"/>
        <end position="296"/>
    </location>
</feature>
<evidence type="ECO:0000259" key="7">
    <source>
        <dbReference type="PROSITE" id="PS50928"/>
    </source>
</evidence>
<sequence length="314" mass="35672">MNNSVFRSKRFLFGIGYFIVLLAASFFVGQHHDLFFSEHQTLIMNEKGEIVKETPFDPWTAPPFGTDRQGNSMFFKLLDGARFTILIVFSICAIQMVLGILIGGATAYAPSFIRRGIEQICQVYLYIPTILWSIVLMMPLMVQSGQEGYRFSLILYQCAVLVCVSLPPLILAIGKEMQWMNKQEYVISSRLLGAGTLHVFRKHAWPYMRETIVVLFLQQVVQTLILLIHLGFFEIIIGGRMIKTDILTGEASVHPFVNEWSSIIGLSRDELIHAPWIALSPLVMYMVTIFVTNAMIEGMKGSGKWRMYSVLNNK</sequence>
<reference evidence="8 9" key="1">
    <citation type="journal article" date="2014" name="Appl. Microbiol. Biotechnol.">
        <title>Transformable facultative thermophile Geobacillus stearothermophilus NUB3621 as a host strain for metabolic engineering.</title>
        <authorList>
            <person name="Blanchard K."/>
            <person name="Robic S."/>
            <person name="Matsumura I."/>
        </authorList>
    </citation>
    <scope>NUCLEOTIDE SEQUENCE [LARGE SCALE GENOMIC DNA]</scope>
    <source>
        <strain evidence="8 9">NUB3621</strain>
    </source>
</reference>
<feature type="domain" description="ABC transmembrane type-1" evidence="7">
    <location>
        <begin position="81"/>
        <end position="296"/>
    </location>
</feature>
<dbReference type="CDD" id="cd06261">
    <property type="entry name" value="TM_PBP2"/>
    <property type="match status" value="1"/>
</dbReference>
<feature type="transmembrane region" description="Helical" evidence="6">
    <location>
        <begin position="123"/>
        <end position="142"/>
    </location>
</feature>
<keyword evidence="2 6" id="KW-0813">Transport</keyword>